<proteinExistence type="inferred from homology"/>
<dbReference type="GO" id="GO:0004712">
    <property type="term" value="F:protein serine/threonine/tyrosine kinase activity"/>
    <property type="evidence" value="ECO:0007669"/>
    <property type="project" value="UniProtKB-UniRule"/>
</dbReference>
<feature type="active site" evidence="11">
    <location>
        <position position="177"/>
    </location>
</feature>
<accession>A0A9D1T0T6</accession>
<evidence type="ECO:0000256" key="7">
    <source>
        <dbReference type="ARBA" id="ARBA00022777"/>
    </source>
</evidence>
<dbReference type="Proteomes" id="UP000886812">
    <property type="component" value="Unassembled WGS sequence"/>
</dbReference>
<dbReference type="HAMAP" id="MF_01249">
    <property type="entry name" value="HPr_kinase"/>
    <property type="match status" value="1"/>
</dbReference>
<dbReference type="EC" id="2.7.11.-" evidence="11"/>
<keyword evidence="9 11" id="KW-0511">Multifunctional enzyme</keyword>
<comment type="domain">
    <text evidence="11">The Walker A ATP-binding motif also binds Pi and PPi.</text>
</comment>
<reference evidence="14" key="1">
    <citation type="submission" date="2020-10" db="EMBL/GenBank/DDBJ databases">
        <authorList>
            <person name="Gilroy R."/>
        </authorList>
    </citation>
    <scope>NUCLEOTIDE SEQUENCE</scope>
    <source>
        <strain evidence="14">10669</strain>
    </source>
</reference>
<dbReference type="Gene3D" id="3.40.50.300">
    <property type="entry name" value="P-loop containing nucleotide triphosphate hydrolases"/>
    <property type="match status" value="1"/>
</dbReference>
<dbReference type="GO" id="GO:0000287">
    <property type="term" value="F:magnesium ion binding"/>
    <property type="evidence" value="ECO:0007669"/>
    <property type="project" value="UniProtKB-UniRule"/>
</dbReference>
<comment type="miscellaneous">
    <text evidence="11">Both phosphorylation and phosphorolysis are carried out by the same active site and suggest a common mechanism for both reactions.</text>
</comment>
<comment type="function">
    <text evidence="11">Catalyzes the ATP- as well as the pyrophosphate-dependent phosphorylation of a specific serine residue in HPr, a phosphocarrier protein of the phosphoenolpyruvate-dependent sugar phosphotransferase system (PTS). HprK/P also catalyzes the pyrophosphate-producing, inorganic phosphate-dependent dephosphorylation (phosphorolysis) of seryl-phosphorylated HPr (P-Ser-HPr).</text>
</comment>
<feature type="active site" description="Proton acceptor; for phosphorylation activity. Proton donor; for dephosphorylation activity" evidence="11">
    <location>
        <position position="216"/>
    </location>
</feature>
<dbReference type="SUPFAM" id="SSF53795">
    <property type="entry name" value="PEP carboxykinase-like"/>
    <property type="match status" value="1"/>
</dbReference>
<dbReference type="GO" id="GO:0004674">
    <property type="term" value="F:protein serine/threonine kinase activity"/>
    <property type="evidence" value="ECO:0007669"/>
    <property type="project" value="UniProtKB-KW"/>
</dbReference>
<feature type="domain" description="HPr(Ser) kinase/phosphorylase N-terminal" evidence="12">
    <location>
        <begin position="39"/>
        <end position="165"/>
    </location>
</feature>
<dbReference type="GO" id="GO:0005524">
    <property type="term" value="F:ATP binding"/>
    <property type="evidence" value="ECO:0007669"/>
    <property type="project" value="UniProtKB-UniRule"/>
</dbReference>
<evidence type="ECO:0000256" key="5">
    <source>
        <dbReference type="ARBA" id="ARBA00022679"/>
    </source>
</evidence>
<organism evidence="14 15">
    <name type="scientific">Candidatus Spyradosoma merdigallinarum</name>
    <dbReference type="NCBI Taxonomy" id="2840950"/>
    <lineage>
        <taxon>Bacteria</taxon>
        <taxon>Pseudomonadati</taxon>
        <taxon>Verrucomicrobiota</taxon>
        <taxon>Opitutia</taxon>
        <taxon>Opitutia incertae sedis</taxon>
        <taxon>Candidatus Spyradosoma</taxon>
    </lineage>
</organism>
<dbReference type="GO" id="GO:0006109">
    <property type="term" value="P:regulation of carbohydrate metabolic process"/>
    <property type="evidence" value="ECO:0007669"/>
    <property type="project" value="UniProtKB-UniRule"/>
</dbReference>
<dbReference type="Gene3D" id="3.40.1390.20">
    <property type="entry name" value="HprK N-terminal domain-like"/>
    <property type="match status" value="1"/>
</dbReference>
<sequence>MSDSFFSYEDPLDDFSAEPPFFDEVETERIETVHRKASVTVRDFYESARKRLEMELVAGEKGLDNVIGEKSLNRPALALAGYFKHFGNRRLQLFGAGEISYLSDLRPETQKVLLEEIFAKGIPGVIVSRGLRPTPSMIDLAEAFGVPILRSRMKSKDFTAEATMLLDQKFAPITNIHGTLIDVRGKGVLIRGESGVGKSECALALIERGYTLVADDYVTVKLVGDDTLIGSSKELNYGFMECRGIGIINIASMFGIRAVRRAKTLDLVVSFVHWKDGMEEERTGLATQAFEVLGRRIPKIQLAVRPGRDMARLVEVAVMVHSLREMGHDPAQELNERLIRAMSGTPKPEEKQGGGGPVA</sequence>
<comment type="subunit">
    <text evidence="3 11">Homohexamer.</text>
</comment>
<feature type="binding site" evidence="11">
    <location>
        <begin position="192"/>
        <end position="199"/>
    </location>
    <ligand>
        <name>ATP</name>
        <dbReference type="ChEBI" id="CHEBI:30616"/>
    </ligand>
</feature>
<keyword evidence="8 11" id="KW-0067">ATP-binding</keyword>
<dbReference type="InterPro" id="IPR011104">
    <property type="entry name" value="Hpr_kin/Pase_C"/>
</dbReference>
<comment type="catalytic activity">
    <reaction evidence="1 11">
        <text>[HPr protein]-L-serine + ATP = [HPr protein]-O-phospho-L-serine + ADP + H(+)</text>
        <dbReference type="Rhea" id="RHEA:46600"/>
        <dbReference type="Rhea" id="RHEA-COMP:11602"/>
        <dbReference type="Rhea" id="RHEA-COMP:11603"/>
        <dbReference type="ChEBI" id="CHEBI:15378"/>
        <dbReference type="ChEBI" id="CHEBI:29999"/>
        <dbReference type="ChEBI" id="CHEBI:30616"/>
        <dbReference type="ChEBI" id="CHEBI:83421"/>
        <dbReference type="ChEBI" id="CHEBI:456216"/>
    </reaction>
</comment>
<dbReference type="EC" id="2.7.4.-" evidence="11"/>
<dbReference type="InterPro" id="IPR003755">
    <property type="entry name" value="HPr(Ser)_kin/Pase"/>
</dbReference>
<dbReference type="Pfam" id="PF02603">
    <property type="entry name" value="Hpr_kinase_N"/>
    <property type="match status" value="1"/>
</dbReference>
<feature type="active site" evidence="11">
    <location>
        <position position="282"/>
    </location>
</feature>
<evidence type="ECO:0000256" key="10">
    <source>
        <dbReference type="ARBA" id="ARBA00047657"/>
    </source>
</evidence>
<name>A0A9D1T0T6_9BACT</name>
<evidence type="ECO:0000256" key="1">
    <source>
        <dbReference type="ARBA" id="ARBA00001120"/>
    </source>
</evidence>
<dbReference type="AlphaFoldDB" id="A0A9D1T0T6"/>
<dbReference type="InterPro" id="IPR027417">
    <property type="entry name" value="P-loop_NTPase"/>
</dbReference>
<dbReference type="PANTHER" id="PTHR30305:SF1">
    <property type="entry name" value="HPR KINASE_PHOSPHORYLASE"/>
    <property type="match status" value="1"/>
</dbReference>
<evidence type="ECO:0000256" key="6">
    <source>
        <dbReference type="ARBA" id="ARBA00022741"/>
    </source>
</evidence>
<evidence type="ECO:0000259" key="12">
    <source>
        <dbReference type="Pfam" id="PF02603"/>
    </source>
</evidence>
<feature type="binding site" evidence="11">
    <location>
        <position position="241"/>
    </location>
    <ligand>
        <name>Mg(2+)</name>
        <dbReference type="ChEBI" id="CHEBI:18420"/>
    </ligand>
</feature>
<evidence type="ECO:0000256" key="11">
    <source>
        <dbReference type="HAMAP-Rule" id="MF_01249"/>
    </source>
</evidence>
<keyword evidence="4 11" id="KW-0723">Serine/threonine-protein kinase</keyword>
<keyword evidence="11" id="KW-0460">Magnesium</keyword>
<gene>
    <name evidence="11 14" type="primary">hprK</name>
    <name evidence="14" type="ORF">IAC75_01945</name>
</gene>
<keyword evidence="11" id="KW-0479">Metal-binding</keyword>
<reference evidence="14" key="2">
    <citation type="journal article" date="2021" name="PeerJ">
        <title>Extensive microbial diversity within the chicken gut microbiome revealed by metagenomics and culture.</title>
        <authorList>
            <person name="Gilroy R."/>
            <person name="Ravi A."/>
            <person name="Getino M."/>
            <person name="Pursley I."/>
            <person name="Horton D.L."/>
            <person name="Alikhan N.F."/>
            <person name="Baker D."/>
            <person name="Gharbi K."/>
            <person name="Hall N."/>
            <person name="Watson M."/>
            <person name="Adriaenssens E.M."/>
            <person name="Foster-Nyarko E."/>
            <person name="Jarju S."/>
            <person name="Secka A."/>
            <person name="Antonio M."/>
            <person name="Oren A."/>
            <person name="Chaudhuri R.R."/>
            <person name="La Ragione R."/>
            <person name="Hildebrand F."/>
            <person name="Pallen M.J."/>
        </authorList>
    </citation>
    <scope>NUCLEOTIDE SEQUENCE</scope>
    <source>
        <strain evidence="14">10669</strain>
    </source>
</reference>
<feature type="active site" evidence="11">
    <location>
        <position position="198"/>
    </location>
</feature>
<evidence type="ECO:0000256" key="2">
    <source>
        <dbReference type="ARBA" id="ARBA00006883"/>
    </source>
</evidence>
<evidence type="ECO:0000313" key="15">
    <source>
        <dbReference type="Proteomes" id="UP000886812"/>
    </source>
</evidence>
<dbReference type="InterPro" id="IPR011126">
    <property type="entry name" value="Hpr_kin/Pase_Hpr_N"/>
</dbReference>
<evidence type="ECO:0000256" key="4">
    <source>
        <dbReference type="ARBA" id="ARBA00022527"/>
    </source>
</evidence>
<evidence type="ECO:0000256" key="3">
    <source>
        <dbReference type="ARBA" id="ARBA00011643"/>
    </source>
</evidence>
<comment type="similarity">
    <text evidence="2 11">Belongs to the HPrK/P family.</text>
</comment>
<keyword evidence="5 11" id="KW-0808">Transferase</keyword>
<keyword evidence="6 11" id="KW-0547">Nucleotide-binding</keyword>
<feature type="region of interest" description="Important for the catalytic mechanism of dephosphorylation" evidence="11">
    <location>
        <begin position="303"/>
        <end position="308"/>
    </location>
</feature>
<dbReference type="SUPFAM" id="SSF75138">
    <property type="entry name" value="HprK N-terminal domain-like"/>
    <property type="match status" value="1"/>
</dbReference>
<evidence type="ECO:0000256" key="9">
    <source>
        <dbReference type="ARBA" id="ARBA00023268"/>
    </source>
</evidence>
<comment type="cofactor">
    <cofactor evidence="11">
        <name>Mg(2+)</name>
        <dbReference type="ChEBI" id="CHEBI:18420"/>
    </cofactor>
</comment>
<feature type="region of interest" description="Important for the catalytic mechanism of both phosphorylation and dephosphorylation" evidence="11">
    <location>
        <begin position="240"/>
        <end position="249"/>
    </location>
</feature>
<dbReference type="InterPro" id="IPR028979">
    <property type="entry name" value="Ser_kin/Pase_Hpr-like_N_sf"/>
</dbReference>
<dbReference type="PANTHER" id="PTHR30305">
    <property type="entry name" value="PROTEIN YJDM-RELATED"/>
    <property type="match status" value="1"/>
</dbReference>
<dbReference type="CDD" id="cd01918">
    <property type="entry name" value="HprK_C"/>
    <property type="match status" value="1"/>
</dbReference>
<protein>
    <recommendedName>
        <fullName evidence="11">HPr kinase/phosphorylase</fullName>
        <shortName evidence="11">HPrK/P</shortName>
        <ecNumber evidence="11">2.7.11.-</ecNumber>
        <ecNumber evidence="11">2.7.4.-</ecNumber>
    </recommendedName>
    <alternativeName>
        <fullName evidence="11">HPr(Ser) kinase/phosphorylase</fullName>
    </alternativeName>
</protein>
<dbReference type="EMBL" id="DVOG01000053">
    <property type="protein sequence ID" value="HIV03895.1"/>
    <property type="molecule type" value="Genomic_DNA"/>
</dbReference>
<evidence type="ECO:0000256" key="8">
    <source>
        <dbReference type="ARBA" id="ARBA00022840"/>
    </source>
</evidence>
<keyword evidence="7 11" id="KW-0418">Kinase</keyword>
<dbReference type="Pfam" id="PF07475">
    <property type="entry name" value="Hpr_kinase_C"/>
    <property type="match status" value="1"/>
</dbReference>
<evidence type="ECO:0000313" key="14">
    <source>
        <dbReference type="EMBL" id="HIV03895.1"/>
    </source>
</evidence>
<comment type="caution">
    <text evidence="14">The sequence shown here is derived from an EMBL/GenBank/DDBJ whole genome shotgun (WGS) entry which is preliminary data.</text>
</comment>
<dbReference type="GO" id="GO:0000155">
    <property type="term" value="F:phosphorelay sensor kinase activity"/>
    <property type="evidence" value="ECO:0007669"/>
    <property type="project" value="InterPro"/>
</dbReference>
<feature type="domain" description="HPr kinase/phosphorylase C-terminal" evidence="13">
    <location>
        <begin position="168"/>
        <end position="337"/>
    </location>
</feature>
<dbReference type="NCBIfam" id="TIGR00679">
    <property type="entry name" value="hpr-ser"/>
    <property type="match status" value="1"/>
</dbReference>
<comment type="catalytic activity">
    <reaction evidence="10 11">
        <text>[HPr protein]-O-phospho-L-serine + phosphate + H(+) = [HPr protein]-L-serine + diphosphate</text>
        <dbReference type="Rhea" id="RHEA:46604"/>
        <dbReference type="Rhea" id="RHEA-COMP:11602"/>
        <dbReference type="Rhea" id="RHEA-COMP:11603"/>
        <dbReference type="ChEBI" id="CHEBI:15378"/>
        <dbReference type="ChEBI" id="CHEBI:29999"/>
        <dbReference type="ChEBI" id="CHEBI:33019"/>
        <dbReference type="ChEBI" id="CHEBI:43474"/>
        <dbReference type="ChEBI" id="CHEBI:83421"/>
    </reaction>
</comment>
<evidence type="ECO:0000259" key="13">
    <source>
        <dbReference type="Pfam" id="PF07475"/>
    </source>
</evidence>
<feature type="binding site" evidence="11">
    <location>
        <position position="199"/>
    </location>
    <ligand>
        <name>Mg(2+)</name>
        <dbReference type="ChEBI" id="CHEBI:18420"/>
    </ligand>
</feature>